<name>A0ACB7C9V8_9ASCO</name>
<keyword evidence="2" id="KW-1185">Reference proteome</keyword>
<proteinExistence type="predicted"/>
<evidence type="ECO:0000313" key="1">
    <source>
        <dbReference type="EMBL" id="KAG4303790.1"/>
    </source>
</evidence>
<accession>A0ACB7C9V8</accession>
<protein>
    <submittedName>
        <fullName evidence="1">Uncharacterized protein</fullName>
    </submittedName>
</protein>
<organism evidence="1 2">
    <name type="scientific">Pneumocystis oryctolagi</name>
    <dbReference type="NCBI Taxonomy" id="42067"/>
    <lineage>
        <taxon>Eukaryota</taxon>
        <taxon>Fungi</taxon>
        <taxon>Dikarya</taxon>
        <taxon>Ascomycota</taxon>
        <taxon>Taphrinomycotina</taxon>
        <taxon>Pneumocystomycetes</taxon>
        <taxon>Pneumocystaceae</taxon>
        <taxon>Pneumocystis</taxon>
    </lineage>
</organism>
<dbReference type="EMBL" id="JABTEG010000024">
    <property type="protein sequence ID" value="KAG4303790.1"/>
    <property type="molecule type" value="Genomic_DNA"/>
</dbReference>
<dbReference type="Proteomes" id="UP000768646">
    <property type="component" value="Unassembled WGS sequence"/>
</dbReference>
<sequence length="325" mass="37263">MIRAPTIISRLFEKFPLIQYESLKIKPPIDTTRHQLFVAYGPNTPQGTPSHDLESLRWQTFLLLTGIPHTVIPASPYASPSGTLPFFIVASNYSQNIVKTNTPSAEKNDMYDLEKEDLGNETLSFEKKKKDLKDTCSTNSSSNTDTLIYTLPSTEGRLWLERQGIELHPFACHTELAADADSYLSLIENALYDAWLYTCFIEHENFQTVTSLLYITAVWPLREILKWQLCKHIKRHLSDRQKTGLLNAREIYADAYHALSALSTRLGQDEWFFGAKSPTFIDATLFSYTYLVLSIQLPNNTLMNSLKKYTNLVNHATRLWEYCYV</sequence>
<gene>
    <name evidence="1" type="ORF">PORY_002815</name>
</gene>
<reference evidence="1 2" key="1">
    <citation type="journal article" date="2021" name="Commun. Biol.">
        <title>Genomic insights into the host specific adaptation of the Pneumocystis genus.</title>
        <authorList>
            <person name="Cisse O.H."/>
            <person name="Ma L."/>
            <person name="Dekker J.P."/>
            <person name="Khil P.P."/>
            <person name="Youn J.-H."/>
            <person name="Brenchley J.M."/>
            <person name="Blair R."/>
            <person name="Pahar B."/>
            <person name="Chabe M."/>
            <person name="Van Rompay K.K.A."/>
            <person name="Keesler R."/>
            <person name="Sukura A."/>
            <person name="Hirsch V."/>
            <person name="Kutty G."/>
            <person name="Liu Y."/>
            <person name="Peng L."/>
            <person name="Chen J."/>
            <person name="Song J."/>
            <person name="Weissenbacher-Lang C."/>
            <person name="Xu J."/>
            <person name="Upham N.S."/>
            <person name="Stajich J.E."/>
            <person name="Cuomo C.A."/>
            <person name="Cushion M.T."/>
            <person name="Kovacs J.A."/>
        </authorList>
    </citation>
    <scope>NUCLEOTIDE SEQUENCE [LARGE SCALE GENOMIC DNA]</scope>
    <source>
        <strain evidence="1 2">RABM</strain>
    </source>
</reference>
<evidence type="ECO:0000313" key="2">
    <source>
        <dbReference type="Proteomes" id="UP000768646"/>
    </source>
</evidence>
<comment type="caution">
    <text evidence="1">The sequence shown here is derived from an EMBL/GenBank/DDBJ whole genome shotgun (WGS) entry which is preliminary data.</text>
</comment>